<keyword evidence="2" id="KW-1185">Reference proteome</keyword>
<name>A0ABN1HNV1_9SPHN</name>
<gene>
    <name evidence="1" type="ORF">GCM10009102_06990</name>
</gene>
<sequence>MRSPTGLEQVLVATTPAVALEFDSMPFQDELDIPHSARERNDFCQTVRTGLPQECRRSHDGGMDKVARPLAHHRTMLAFHQSTFVSPVQHSVGHTDPSEAWRVLGA</sequence>
<proteinExistence type="predicted"/>
<reference evidence="1 2" key="1">
    <citation type="journal article" date="2019" name="Int. J. Syst. Evol. Microbiol.">
        <title>The Global Catalogue of Microorganisms (GCM) 10K type strain sequencing project: providing services to taxonomists for standard genome sequencing and annotation.</title>
        <authorList>
            <consortium name="The Broad Institute Genomics Platform"/>
            <consortium name="The Broad Institute Genome Sequencing Center for Infectious Disease"/>
            <person name="Wu L."/>
            <person name="Ma J."/>
        </authorList>
    </citation>
    <scope>NUCLEOTIDE SEQUENCE [LARGE SCALE GENOMIC DNA]</scope>
    <source>
        <strain evidence="1 2">JCM 14603</strain>
    </source>
</reference>
<evidence type="ECO:0000313" key="2">
    <source>
        <dbReference type="Proteomes" id="UP001500238"/>
    </source>
</evidence>
<comment type="caution">
    <text evidence="1">The sequence shown here is derived from an EMBL/GenBank/DDBJ whole genome shotgun (WGS) entry which is preliminary data.</text>
</comment>
<evidence type="ECO:0000313" key="1">
    <source>
        <dbReference type="EMBL" id="GAA0660910.1"/>
    </source>
</evidence>
<protein>
    <submittedName>
        <fullName evidence="1">Uncharacterized protein</fullName>
    </submittedName>
</protein>
<organism evidence="1 2">
    <name type="scientific">Sphingomonas insulae</name>
    <dbReference type="NCBI Taxonomy" id="424800"/>
    <lineage>
        <taxon>Bacteria</taxon>
        <taxon>Pseudomonadati</taxon>
        <taxon>Pseudomonadota</taxon>
        <taxon>Alphaproteobacteria</taxon>
        <taxon>Sphingomonadales</taxon>
        <taxon>Sphingomonadaceae</taxon>
        <taxon>Sphingomonas</taxon>
    </lineage>
</organism>
<dbReference type="Proteomes" id="UP001500238">
    <property type="component" value="Unassembled WGS sequence"/>
</dbReference>
<accession>A0ABN1HNV1</accession>
<dbReference type="EMBL" id="BAAAES010000004">
    <property type="protein sequence ID" value="GAA0660910.1"/>
    <property type="molecule type" value="Genomic_DNA"/>
</dbReference>